<dbReference type="RefSeq" id="WP_061973836.1">
    <property type="nucleotide sequence ID" value="NZ_FMAV01000003.1"/>
</dbReference>
<organism evidence="1 2">
    <name type="scientific">Fictibacillus enclensis</name>
    <dbReference type="NCBI Taxonomy" id="1017270"/>
    <lineage>
        <taxon>Bacteria</taxon>
        <taxon>Bacillati</taxon>
        <taxon>Bacillota</taxon>
        <taxon>Bacilli</taxon>
        <taxon>Bacillales</taxon>
        <taxon>Fictibacillaceae</taxon>
        <taxon>Fictibacillus</taxon>
    </lineage>
</organism>
<dbReference type="EMBL" id="LNQN01000005">
    <property type="protein sequence ID" value="KSU81991.1"/>
    <property type="molecule type" value="Genomic_DNA"/>
</dbReference>
<name>A0A0V8J4I7_9BACL</name>
<dbReference type="Proteomes" id="UP000054099">
    <property type="component" value="Unassembled WGS sequence"/>
</dbReference>
<comment type="caution">
    <text evidence="1">The sequence shown here is derived from an EMBL/GenBank/DDBJ whole genome shotgun (WGS) entry which is preliminary data.</text>
</comment>
<protein>
    <submittedName>
        <fullName evidence="1">Uncharacterized protein</fullName>
    </submittedName>
</protein>
<accession>A0A0V8J4I7</accession>
<dbReference type="OrthoDB" id="2565332at2"/>
<gene>
    <name evidence="1" type="ORF">AS030_17070</name>
</gene>
<sequence>MPIYTVNVYGIFTRGVASGSTVAQRRARLEDDVRRANEIWRLNDENRINFVIAGRFTSNRTVNATNMRSDEAIMDGSDPITIINQVRNRTNNAIGIYVIYLSGNGFSNNADSVGGAAPISFEVDENGQFNYQFIGHVALTDAALNSDLFAHEVGHALFARYIRDPQNNQIIYNDDDPTGPYTEIDPNTGDLIDVEPYHSRFTDNIMYPIIFGTNRNITAAQLELAGTSNIALQ</sequence>
<evidence type="ECO:0000313" key="1">
    <source>
        <dbReference type="EMBL" id="KSU81991.1"/>
    </source>
</evidence>
<keyword evidence="2" id="KW-1185">Reference proteome</keyword>
<reference evidence="1 2" key="1">
    <citation type="journal article" date="2014" name="Antonie Van Leeuwenhoek">
        <title>Fictibacillus enclensis sp. nov., isolated from marine sediment.</title>
        <authorList>
            <person name="Dastager S.G."/>
            <person name="Mawlankar R."/>
            <person name="Srinivasan K."/>
            <person name="Tang S.K."/>
            <person name="Lee J.C."/>
            <person name="Ramana V.V."/>
            <person name="Shouche Y.S."/>
        </authorList>
    </citation>
    <scope>NUCLEOTIDE SEQUENCE [LARGE SCALE GENOMIC DNA]</scope>
    <source>
        <strain evidence="1 2">NIO-1003</strain>
    </source>
</reference>
<proteinExistence type="predicted"/>
<evidence type="ECO:0000313" key="2">
    <source>
        <dbReference type="Proteomes" id="UP000054099"/>
    </source>
</evidence>
<dbReference type="AlphaFoldDB" id="A0A0V8J4I7"/>